<reference evidence="1 2" key="1">
    <citation type="submission" date="2020-04" db="EMBL/GenBank/DDBJ databases">
        <authorList>
            <person name="Doyle D.A."/>
        </authorList>
    </citation>
    <scope>NUCLEOTIDE SEQUENCE [LARGE SCALE GENOMIC DNA]</scope>
    <source>
        <strain evidence="1 2">P21</strain>
    </source>
</reference>
<protein>
    <submittedName>
        <fullName evidence="1">Uncharacterized protein</fullName>
    </submittedName>
</protein>
<name>A0A7Y0HSG7_9CLOT</name>
<dbReference type="Proteomes" id="UP000537131">
    <property type="component" value="Unassembled WGS sequence"/>
</dbReference>
<dbReference type="RefSeq" id="WP_169300419.1">
    <property type="nucleotide sequence ID" value="NZ_JABBNI010000067.1"/>
</dbReference>
<keyword evidence="2" id="KW-1185">Reference proteome</keyword>
<sequence length="49" mass="5574">MIENYLLANIATILVAHTELAMIKAQILNNRGYKLNVLYVPQANFLEKV</sequence>
<reference evidence="1 2" key="2">
    <citation type="submission" date="2020-06" db="EMBL/GenBank/DDBJ databases">
        <title>Complete Genome Sequence of Clostridium muelleri sp. nov. P21T, an Acid-Alcohol Producing Acetogen Isolated from Old Hay.</title>
        <authorList>
            <person name="Duncan K.E."/>
            <person name="Tanner R.S."/>
        </authorList>
    </citation>
    <scope>NUCLEOTIDE SEQUENCE [LARGE SCALE GENOMIC DNA]</scope>
    <source>
        <strain evidence="1 2">P21</strain>
    </source>
</reference>
<dbReference type="AlphaFoldDB" id="A0A7Y0HSG7"/>
<accession>A0A7Y0HSG7</accession>
<dbReference type="EMBL" id="JABBNI010000067">
    <property type="protein sequence ID" value="NMM65823.1"/>
    <property type="molecule type" value="Genomic_DNA"/>
</dbReference>
<comment type="caution">
    <text evidence="1">The sequence shown here is derived from an EMBL/GenBank/DDBJ whole genome shotgun (WGS) entry which is preliminary data.</text>
</comment>
<evidence type="ECO:0000313" key="1">
    <source>
        <dbReference type="EMBL" id="NMM65823.1"/>
    </source>
</evidence>
<organism evidence="1 2">
    <name type="scientific">Clostridium muellerianum</name>
    <dbReference type="NCBI Taxonomy" id="2716538"/>
    <lineage>
        <taxon>Bacteria</taxon>
        <taxon>Bacillati</taxon>
        <taxon>Bacillota</taxon>
        <taxon>Clostridia</taxon>
        <taxon>Eubacteriales</taxon>
        <taxon>Clostridiaceae</taxon>
        <taxon>Clostridium</taxon>
    </lineage>
</organism>
<proteinExistence type="predicted"/>
<evidence type="ECO:0000313" key="2">
    <source>
        <dbReference type="Proteomes" id="UP000537131"/>
    </source>
</evidence>
<gene>
    <name evidence="1" type="ORF">HBE96_24915</name>
</gene>